<dbReference type="CDD" id="cd13530">
    <property type="entry name" value="PBP2_peptides_like"/>
    <property type="match status" value="1"/>
</dbReference>
<evidence type="ECO:0000259" key="7">
    <source>
        <dbReference type="SMART" id="SM00079"/>
    </source>
</evidence>
<dbReference type="InterPro" id="IPR001638">
    <property type="entry name" value="Solute-binding_3/MltF_N"/>
</dbReference>
<feature type="domain" description="Solute-binding protein family 3/N-terminal" evidence="6">
    <location>
        <begin position="40"/>
        <end position="264"/>
    </location>
</feature>
<reference evidence="8 9" key="1">
    <citation type="submission" date="2019-11" db="EMBL/GenBank/DDBJ databases">
        <authorList>
            <person name="Li X.-J."/>
            <person name="Feng X.-M."/>
        </authorList>
    </citation>
    <scope>NUCLEOTIDE SEQUENCE [LARGE SCALE GENOMIC DNA]</scope>
    <source>
        <strain evidence="8 9">XMNu-373</strain>
    </source>
</reference>
<comment type="subcellular location">
    <subcellularLocation>
        <location evidence="1">Cell envelope</location>
    </subcellularLocation>
</comment>
<dbReference type="PROSITE" id="PS51257">
    <property type="entry name" value="PROKAR_LIPOPROTEIN"/>
    <property type="match status" value="1"/>
</dbReference>
<dbReference type="InterPro" id="IPR018313">
    <property type="entry name" value="SBP_3_CS"/>
</dbReference>
<accession>A0A7K3M9L3</accession>
<sequence length="264" mass="29424">MIVTRRIRTITLAFAGFFLLAACGDDNREHEAYLLVEEGQLTVCSEVPYPPFEFEDPEAPSGYSGFDMDLMQEIADRLELPMEVKVVGFDPLVDGTVFHYRQCDAGASAITIREDREQDLDFSDPYFDSLQSLLVPVDSGISSIDDLNGKSVGIQASSTGQEFAMENLPDGAVPQAYPGDAELLPALQSGHIDAILQDYPVNDEHAQANDDYEVVETFETDEQYGFAFGKGEKTELLNAVNEHLAQMREDGTYEEIYQRYFNVD</sequence>
<dbReference type="PROSITE" id="PS01039">
    <property type="entry name" value="SBP_BACTERIAL_3"/>
    <property type="match status" value="1"/>
</dbReference>
<dbReference type="PANTHER" id="PTHR35936">
    <property type="entry name" value="MEMBRANE-BOUND LYTIC MUREIN TRANSGLYCOSYLASE F"/>
    <property type="match status" value="1"/>
</dbReference>
<comment type="similarity">
    <text evidence="2 4">Belongs to the bacterial solute-binding protein 3 family.</text>
</comment>
<keyword evidence="9" id="KW-1185">Reference proteome</keyword>
<dbReference type="SUPFAM" id="SSF53850">
    <property type="entry name" value="Periplasmic binding protein-like II"/>
    <property type="match status" value="1"/>
</dbReference>
<evidence type="ECO:0000259" key="6">
    <source>
        <dbReference type="SMART" id="SM00062"/>
    </source>
</evidence>
<dbReference type="PANTHER" id="PTHR35936:SF17">
    <property type="entry name" value="ARGININE-BINDING EXTRACELLULAR PROTEIN ARTP"/>
    <property type="match status" value="1"/>
</dbReference>
<feature type="signal peptide" evidence="5">
    <location>
        <begin position="1"/>
        <end position="21"/>
    </location>
</feature>
<dbReference type="GO" id="GO:0016020">
    <property type="term" value="C:membrane"/>
    <property type="evidence" value="ECO:0007669"/>
    <property type="project" value="InterPro"/>
</dbReference>
<evidence type="ECO:0000313" key="8">
    <source>
        <dbReference type="EMBL" id="NDL60015.1"/>
    </source>
</evidence>
<dbReference type="RefSeq" id="WP_162452717.1">
    <property type="nucleotide sequence ID" value="NZ_WLZY01000009.1"/>
</dbReference>
<dbReference type="EMBL" id="WLZY01000009">
    <property type="protein sequence ID" value="NDL60015.1"/>
    <property type="molecule type" value="Genomic_DNA"/>
</dbReference>
<evidence type="ECO:0000256" key="2">
    <source>
        <dbReference type="ARBA" id="ARBA00010333"/>
    </source>
</evidence>
<proteinExistence type="inferred from homology"/>
<dbReference type="GO" id="GO:0015276">
    <property type="term" value="F:ligand-gated monoatomic ion channel activity"/>
    <property type="evidence" value="ECO:0007669"/>
    <property type="project" value="InterPro"/>
</dbReference>
<organism evidence="8 9">
    <name type="scientific">Phytoactinopolyspora mesophila</name>
    <dbReference type="NCBI Taxonomy" id="2650750"/>
    <lineage>
        <taxon>Bacteria</taxon>
        <taxon>Bacillati</taxon>
        <taxon>Actinomycetota</taxon>
        <taxon>Actinomycetes</taxon>
        <taxon>Jiangellales</taxon>
        <taxon>Jiangellaceae</taxon>
        <taxon>Phytoactinopolyspora</taxon>
    </lineage>
</organism>
<name>A0A7K3M9L3_9ACTN</name>
<evidence type="ECO:0000256" key="5">
    <source>
        <dbReference type="SAM" id="SignalP"/>
    </source>
</evidence>
<evidence type="ECO:0000256" key="1">
    <source>
        <dbReference type="ARBA" id="ARBA00004196"/>
    </source>
</evidence>
<evidence type="ECO:0000256" key="3">
    <source>
        <dbReference type="ARBA" id="ARBA00022729"/>
    </source>
</evidence>
<feature type="chain" id="PRO_5039367932" evidence="5">
    <location>
        <begin position="22"/>
        <end position="264"/>
    </location>
</feature>
<dbReference type="Proteomes" id="UP000460435">
    <property type="component" value="Unassembled WGS sequence"/>
</dbReference>
<keyword evidence="3 5" id="KW-0732">Signal</keyword>
<gene>
    <name evidence="8" type="ORF">F7O44_23350</name>
</gene>
<dbReference type="SMART" id="SM00062">
    <property type="entry name" value="PBPb"/>
    <property type="match status" value="1"/>
</dbReference>
<evidence type="ECO:0000256" key="4">
    <source>
        <dbReference type="RuleBase" id="RU003744"/>
    </source>
</evidence>
<dbReference type="Pfam" id="PF00497">
    <property type="entry name" value="SBP_bac_3"/>
    <property type="match status" value="1"/>
</dbReference>
<protein>
    <submittedName>
        <fullName evidence="8">Transporter substrate-binding domain-containing protein</fullName>
    </submittedName>
</protein>
<dbReference type="Gene3D" id="3.40.190.10">
    <property type="entry name" value="Periplasmic binding protein-like II"/>
    <property type="match status" value="2"/>
</dbReference>
<dbReference type="SMART" id="SM00079">
    <property type="entry name" value="PBPe"/>
    <property type="match status" value="1"/>
</dbReference>
<dbReference type="InterPro" id="IPR001320">
    <property type="entry name" value="Iontro_rcpt_C"/>
</dbReference>
<feature type="domain" description="Ionotropic glutamate receptor C-terminal" evidence="7">
    <location>
        <begin position="40"/>
        <end position="263"/>
    </location>
</feature>
<dbReference type="GO" id="GO:0030313">
    <property type="term" value="C:cell envelope"/>
    <property type="evidence" value="ECO:0007669"/>
    <property type="project" value="UniProtKB-SubCell"/>
</dbReference>
<evidence type="ECO:0000313" key="9">
    <source>
        <dbReference type="Proteomes" id="UP000460435"/>
    </source>
</evidence>
<dbReference type="AlphaFoldDB" id="A0A7K3M9L3"/>
<comment type="caution">
    <text evidence="8">The sequence shown here is derived from an EMBL/GenBank/DDBJ whole genome shotgun (WGS) entry which is preliminary data.</text>
</comment>